<feature type="region of interest" description="Disordered" evidence="1">
    <location>
        <begin position="1"/>
        <end position="23"/>
    </location>
</feature>
<dbReference type="InterPro" id="IPR050951">
    <property type="entry name" value="Retrovirus_Pol_polyprotein"/>
</dbReference>
<dbReference type="CDD" id="cd01647">
    <property type="entry name" value="RT_LTR"/>
    <property type="match status" value="1"/>
</dbReference>
<evidence type="ECO:0000256" key="1">
    <source>
        <dbReference type="SAM" id="MobiDB-lite"/>
    </source>
</evidence>
<sequence>MDTAHGLTERSTESRGVVLSSQSSSHELGAAHVLQRYPRIHGDRLGLCTQAKASLSLKPGARPVYRPKRPVPYAALSAVEQELHRLEQNGIISAVNHSYWAAPIVAVKKRDGSFRICADFSTGLNDALELHRYPLPSPEDIFTVLNGGALFSRIDFADAYLQVEVDEQSKELLTINTHRGLYRYNRLPFGVKSAPGIFQQIMDTMLAGLTGGVAYLDDVIIVGKDSEDQQKNLEAVLERIDEFGFCIRPEKCTFGTECI</sequence>
<dbReference type="PANTHER" id="PTHR37984">
    <property type="entry name" value="PROTEIN CBG26694"/>
    <property type="match status" value="1"/>
</dbReference>
<dbReference type="InterPro" id="IPR000477">
    <property type="entry name" value="RT_dom"/>
</dbReference>
<protein>
    <submittedName>
        <fullName evidence="4">Reverse transcriptase domain-containing protein</fullName>
    </submittedName>
</protein>
<reference evidence="4" key="1">
    <citation type="submission" date="2019-12" db="UniProtKB">
        <authorList>
            <consortium name="WormBaseParasite"/>
        </authorList>
    </citation>
    <scope>IDENTIFICATION</scope>
</reference>
<proteinExistence type="predicted"/>
<organism evidence="3 4">
    <name type="scientific">Trichuris muris</name>
    <name type="common">Mouse whipworm</name>
    <dbReference type="NCBI Taxonomy" id="70415"/>
    <lineage>
        <taxon>Eukaryota</taxon>
        <taxon>Metazoa</taxon>
        <taxon>Ecdysozoa</taxon>
        <taxon>Nematoda</taxon>
        <taxon>Enoplea</taxon>
        <taxon>Dorylaimia</taxon>
        <taxon>Trichinellida</taxon>
        <taxon>Trichuridae</taxon>
        <taxon>Trichuris</taxon>
    </lineage>
</organism>
<evidence type="ECO:0000313" key="4">
    <source>
        <dbReference type="WBParaSite" id="TMUE_3000012762.1"/>
    </source>
</evidence>
<evidence type="ECO:0000259" key="2">
    <source>
        <dbReference type="PROSITE" id="PS50878"/>
    </source>
</evidence>
<dbReference type="Pfam" id="PF00078">
    <property type="entry name" value="RVT_1"/>
    <property type="match status" value="1"/>
</dbReference>
<dbReference type="AlphaFoldDB" id="A0A5S6R0S0"/>
<dbReference type="PANTHER" id="PTHR37984:SF5">
    <property type="entry name" value="PROTEIN NYNRIN-LIKE"/>
    <property type="match status" value="1"/>
</dbReference>
<dbReference type="Gene3D" id="3.10.10.10">
    <property type="entry name" value="HIV Type 1 Reverse Transcriptase, subunit A, domain 1"/>
    <property type="match status" value="1"/>
</dbReference>
<dbReference type="SUPFAM" id="SSF56672">
    <property type="entry name" value="DNA/RNA polymerases"/>
    <property type="match status" value="1"/>
</dbReference>
<keyword evidence="3" id="KW-1185">Reference proteome</keyword>
<name>A0A5S6R0S0_TRIMR</name>
<accession>A0A5S6R0S0</accession>
<dbReference type="WBParaSite" id="TMUE_3000012762.1">
    <property type="protein sequence ID" value="TMUE_3000012762.1"/>
    <property type="gene ID" value="WBGene00295657"/>
</dbReference>
<dbReference type="Gene3D" id="3.30.70.270">
    <property type="match status" value="1"/>
</dbReference>
<dbReference type="InterPro" id="IPR043128">
    <property type="entry name" value="Rev_trsase/Diguanyl_cyclase"/>
</dbReference>
<dbReference type="STRING" id="70415.A0A5S6R0S0"/>
<dbReference type="Proteomes" id="UP000046395">
    <property type="component" value="Unassembled WGS sequence"/>
</dbReference>
<evidence type="ECO:0000313" key="3">
    <source>
        <dbReference type="Proteomes" id="UP000046395"/>
    </source>
</evidence>
<dbReference type="PROSITE" id="PS50878">
    <property type="entry name" value="RT_POL"/>
    <property type="match status" value="1"/>
</dbReference>
<feature type="domain" description="Reverse transcriptase" evidence="2">
    <location>
        <begin position="88"/>
        <end position="259"/>
    </location>
</feature>
<dbReference type="InterPro" id="IPR043502">
    <property type="entry name" value="DNA/RNA_pol_sf"/>
</dbReference>